<sequence length="137" mass="15619">MTYKAIYNLSPPYICDLISRYSPARNLRFSQDLLLYSPTISSSHNRIQDFSRASPLLWNSLPQHIRLSPTIETFKKNLKTHLFRQAYNLQNDEVIAVASMNYDPIVSKVAEVMASGKPIRKRDVETGDISWLTGKGS</sequence>
<dbReference type="Proteomes" id="UP001176940">
    <property type="component" value="Unassembled WGS sequence"/>
</dbReference>
<reference evidence="1" key="1">
    <citation type="submission" date="2023-07" db="EMBL/GenBank/DDBJ databases">
        <authorList>
            <person name="Stuckert A."/>
        </authorList>
    </citation>
    <scope>NUCLEOTIDE SEQUENCE</scope>
</reference>
<evidence type="ECO:0000313" key="1">
    <source>
        <dbReference type="EMBL" id="CAJ0932448.1"/>
    </source>
</evidence>
<gene>
    <name evidence="1" type="ORF">RIMI_LOCUS5087068</name>
</gene>
<evidence type="ECO:0000313" key="2">
    <source>
        <dbReference type="Proteomes" id="UP001176940"/>
    </source>
</evidence>
<comment type="caution">
    <text evidence="1">The sequence shown here is derived from an EMBL/GenBank/DDBJ whole genome shotgun (WGS) entry which is preliminary data.</text>
</comment>
<accession>A0ABN9L3N7</accession>
<organism evidence="1 2">
    <name type="scientific">Ranitomeya imitator</name>
    <name type="common">mimic poison frog</name>
    <dbReference type="NCBI Taxonomy" id="111125"/>
    <lineage>
        <taxon>Eukaryota</taxon>
        <taxon>Metazoa</taxon>
        <taxon>Chordata</taxon>
        <taxon>Craniata</taxon>
        <taxon>Vertebrata</taxon>
        <taxon>Euteleostomi</taxon>
        <taxon>Amphibia</taxon>
        <taxon>Batrachia</taxon>
        <taxon>Anura</taxon>
        <taxon>Neobatrachia</taxon>
        <taxon>Hyloidea</taxon>
        <taxon>Dendrobatidae</taxon>
        <taxon>Dendrobatinae</taxon>
        <taxon>Ranitomeya</taxon>
    </lineage>
</organism>
<name>A0ABN9L3N7_9NEOB</name>
<keyword evidence="2" id="KW-1185">Reference proteome</keyword>
<protein>
    <submittedName>
        <fullName evidence="1">Uncharacterized protein</fullName>
    </submittedName>
</protein>
<proteinExistence type="predicted"/>
<dbReference type="EMBL" id="CAUEEQ010008529">
    <property type="protein sequence ID" value="CAJ0932448.1"/>
    <property type="molecule type" value="Genomic_DNA"/>
</dbReference>